<evidence type="ECO:0000313" key="4">
    <source>
        <dbReference type="Proteomes" id="UP000429644"/>
    </source>
</evidence>
<name>A0A7J9V0T3_9MICO</name>
<comment type="caution">
    <text evidence="3">The sequence shown here is derived from an EMBL/GenBank/DDBJ whole genome shotgun (WGS) entry which is preliminary data.</text>
</comment>
<evidence type="ECO:0000256" key="2">
    <source>
        <dbReference type="SAM" id="SignalP"/>
    </source>
</evidence>
<protein>
    <submittedName>
        <fullName evidence="3">Extracellular solute-binding protein</fullName>
    </submittedName>
</protein>
<dbReference type="Pfam" id="PF13531">
    <property type="entry name" value="SBP_bac_11"/>
    <property type="match status" value="1"/>
</dbReference>
<keyword evidence="4" id="KW-1185">Reference proteome</keyword>
<dbReference type="AlphaFoldDB" id="A0A7J9V0T3"/>
<dbReference type="Gene3D" id="3.40.190.10">
    <property type="entry name" value="Periplasmic binding protein-like II"/>
    <property type="match status" value="2"/>
</dbReference>
<dbReference type="Proteomes" id="UP000429644">
    <property type="component" value="Unassembled WGS sequence"/>
</dbReference>
<proteinExistence type="predicted"/>
<dbReference type="EMBL" id="WHPD01003779">
    <property type="protein sequence ID" value="MPV90488.1"/>
    <property type="molecule type" value="Genomic_DNA"/>
</dbReference>
<gene>
    <name evidence="3" type="ORF">GB882_17590</name>
</gene>
<dbReference type="PANTHER" id="PTHR30006">
    <property type="entry name" value="THIAMINE-BINDING PERIPLASMIC PROTEIN-RELATED"/>
    <property type="match status" value="1"/>
</dbReference>
<keyword evidence="1 2" id="KW-0732">Signal</keyword>
<dbReference type="OrthoDB" id="366726at2"/>
<dbReference type="PROSITE" id="PS51257">
    <property type="entry name" value="PROKAR_LIPOPROTEIN"/>
    <property type="match status" value="1"/>
</dbReference>
<evidence type="ECO:0000256" key="1">
    <source>
        <dbReference type="ARBA" id="ARBA00022729"/>
    </source>
</evidence>
<dbReference type="SUPFAM" id="SSF53850">
    <property type="entry name" value="Periplasmic binding protein-like II"/>
    <property type="match status" value="1"/>
</dbReference>
<reference evidence="3 4" key="1">
    <citation type="submission" date="2019-10" db="EMBL/GenBank/DDBJ databases">
        <title>Georgenia wutianyii sp. nov. and Georgenia yuyongxinii sp. nov. isolated from plateau pika (Ochotona curzoniae) in the Qinghai-Tibet plateau of China.</title>
        <authorList>
            <person name="Tian Z."/>
        </authorList>
    </citation>
    <scope>NUCLEOTIDE SEQUENCE [LARGE SCALE GENOMIC DNA]</scope>
    <source>
        <strain evidence="3 4">JCM 15130</strain>
    </source>
</reference>
<sequence length="342" mass="36033">MRMRNVAGTVTVAIAVAMSAAACGGSDSTSELVVGGWNAIVEAAEKEGKVTIYGSQGDTQLADLKERFEAEYDIDVDVVRGGDGDLAAKVDAEAQTGRGAADLWFAASDPMIIAADDKGYFVSPVGPAFEADEVAWDVISPKGTYFTSNSGVLTIGWNVNELPEGMTDYTDFLKPEMKGRFGVIEPLAAAYVDFYLWLEENYGDGFAEELAAQEPKVYTSTLAMAEAVVSGEIAAATFVQPLTSQMEAGAPVDWGIGAKGYWGPALKGGVLSSAPNPNAAQVLANFIVTRGGQEALGRDGGSILPDIEGAVGSAAEARISDNEILTPEKVSVFQDDWRRSFQ</sequence>
<feature type="chain" id="PRO_5029793755" evidence="2">
    <location>
        <begin position="23"/>
        <end position="342"/>
    </location>
</feature>
<dbReference type="RefSeq" id="WP_152233292.1">
    <property type="nucleotide sequence ID" value="NZ_BAAAOT010000032.1"/>
</dbReference>
<evidence type="ECO:0000313" key="3">
    <source>
        <dbReference type="EMBL" id="MPV90488.1"/>
    </source>
</evidence>
<accession>A0A7J9V0T3</accession>
<organism evidence="3 4">
    <name type="scientific">Georgenia ruanii</name>
    <dbReference type="NCBI Taxonomy" id="348442"/>
    <lineage>
        <taxon>Bacteria</taxon>
        <taxon>Bacillati</taxon>
        <taxon>Actinomycetota</taxon>
        <taxon>Actinomycetes</taxon>
        <taxon>Micrococcales</taxon>
        <taxon>Bogoriellaceae</taxon>
        <taxon>Georgenia</taxon>
    </lineage>
</organism>
<feature type="signal peptide" evidence="2">
    <location>
        <begin position="1"/>
        <end position="22"/>
    </location>
</feature>